<proteinExistence type="predicted"/>
<evidence type="ECO:0000313" key="3">
    <source>
        <dbReference type="Proteomes" id="UP000761264"/>
    </source>
</evidence>
<dbReference type="PANTHER" id="PTHR30222">
    <property type="entry name" value="SPERMIDINE/PUTRESCINE-BINDING PERIPLASMIC PROTEIN"/>
    <property type="match status" value="1"/>
</dbReference>
<keyword evidence="3" id="KW-1185">Reference proteome</keyword>
<name>A0A967K8S4_9PROT</name>
<dbReference type="AlphaFoldDB" id="A0A967K8S4"/>
<evidence type="ECO:0000313" key="2">
    <source>
        <dbReference type="EMBL" id="NIA70618.1"/>
    </source>
</evidence>
<keyword evidence="1" id="KW-0732">Signal</keyword>
<dbReference type="PANTHER" id="PTHR30222:SF17">
    <property type="entry name" value="SPERMIDINE_PUTRESCINE-BINDING PERIPLASMIC PROTEIN"/>
    <property type="match status" value="1"/>
</dbReference>
<dbReference type="Proteomes" id="UP000761264">
    <property type="component" value="Unassembled WGS sequence"/>
</dbReference>
<comment type="caution">
    <text evidence="2">The sequence shown here is derived from an EMBL/GenBank/DDBJ whole genome shotgun (WGS) entry which is preliminary data.</text>
</comment>
<dbReference type="SUPFAM" id="SSF53850">
    <property type="entry name" value="Periplasmic binding protein-like II"/>
    <property type="match status" value="1"/>
</dbReference>
<accession>A0A967K8S4</accession>
<organism evidence="2 3">
    <name type="scientific">Pelagibius litoralis</name>
    <dbReference type="NCBI Taxonomy" id="374515"/>
    <lineage>
        <taxon>Bacteria</taxon>
        <taxon>Pseudomonadati</taxon>
        <taxon>Pseudomonadota</taxon>
        <taxon>Alphaproteobacteria</taxon>
        <taxon>Rhodospirillales</taxon>
        <taxon>Rhodovibrionaceae</taxon>
        <taxon>Pelagibius</taxon>
    </lineage>
</organism>
<gene>
    <name evidence="2" type="ORF">HBA54_18635</name>
</gene>
<reference evidence="2" key="1">
    <citation type="submission" date="2020-03" db="EMBL/GenBank/DDBJ databases">
        <title>Genome of Pelagibius litoralis DSM 21314T.</title>
        <authorList>
            <person name="Wang G."/>
        </authorList>
    </citation>
    <scope>NUCLEOTIDE SEQUENCE</scope>
    <source>
        <strain evidence="2">DSM 21314</strain>
    </source>
</reference>
<sequence length="417" mass="46830">MVKPREKSKPVAPNVRTAGKPVLRVLGTGVTLIEQVREKAEEDLGIVLEYEALDGVAAQAKGVMRPDCYDVYDQWFHSVELLWLSGAIQPIDVSRIDLWNEVNTLAKEGRLTPEARFGHGDNPVNRLYVHPGRGLGPSPNGKISMLPGAHNVDSFGYNLEEVAAGVPYETESWGWLLDERWRGKVALVNDPAIGVIDAALAAEAQGLMAFNDIGNMTLQEIDCLIDILLERKKTGYFKAFWNSFAEADELMARRDVAIESMWSPSVMRLKGRGIPVRYAAPKQGYRAWQGGMCISSRTEGRTLEAVYEYLNWWMSGWAGAMMARQGYYFSVPERIREHLSDDEWDYWYMGKVAACDLPGPDGKVVVRAGESRNGGSYWQRFANIGVWNSIMDEHNYLVRRWQELTAGNGTSGFRRKA</sequence>
<dbReference type="Gene3D" id="3.40.190.10">
    <property type="entry name" value="Periplasmic binding protein-like II"/>
    <property type="match status" value="1"/>
</dbReference>
<protein>
    <submittedName>
        <fullName evidence="2">Extracellular solute-binding protein</fullName>
    </submittedName>
</protein>
<dbReference type="EMBL" id="JAAQPH010000015">
    <property type="protein sequence ID" value="NIA70618.1"/>
    <property type="molecule type" value="Genomic_DNA"/>
</dbReference>
<dbReference type="InterPro" id="IPR006059">
    <property type="entry name" value="SBP"/>
</dbReference>
<dbReference type="Pfam" id="PF13416">
    <property type="entry name" value="SBP_bac_8"/>
    <property type="match status" value="1"/>
</dbReference>
<evidence type="ECO:0000256" key="1">
    <source>
        <dbReference type="ARBA" id="ARBA00022729"/>
    </source>
</evidence>